<organism evidence="2">
    <name type="scientific">freshwater metagenome</name>
    <dbReference type="NCBI Taxonomy" id="449393"/>
    <lineage>
        <taxon>unclassified sequences</taxon>
        <taxon>metagenomes</taxon>
        <taxon>ecological metagenomes</taxon>
    </lineage>
</organism>
<name>A0A6J6JZI1_9ZZZZ</name>
<reference evidence="2" key="1">
    <citation type="submission" date="2020-05" db="EMBL/GenBank/DDBJ databases">
        <authorList>
            <person name="Chiriac C."/>
            <person name="Salcher M."/>
            <person name="Ghai R."/>
            <person name="Kavagutti S V."/>
        </authorList>
    </citation>
    <scope>NUCLEOTIDE SEQUENCE</scope>
</reference>
<sequence length="119" mass="13492">MAQLHLEGDHIVVRMGVFDTMLSVRSTIRVPLTSVVRVFVDPFVADEPRGFKAPGTHWPRLVTKGTFHAEGVKTFWNVWRGENPVVVELRDAKFDRLVIQQDNPEAIVEEITRALEALS</sequence>
<evidence type="ECO:0000313" key="1">
    <source>
        <dbReference type="EMBL" id="CAB4559835.1"/>
    </source>
</evidence>
<protein>
    <submittedName>
        <fullName evidence="2">Unannotated protein</fullName>
    </submittedName>
</protein>
<gene>
    <name evidence="1" type="ORF">UFOPK1572_00750</name>
    <name evidence="2" type="ORF">UFOPK2169_00132</name>
</gene>
<evidence type="ECO:0000313" key="2">
    <source>
        <dbReference type="EMBL" id="CAB4641605.1"/>
    </source>
</evidence>
<proteinExistence type="predicted"/>
<dbReference type="AlphaFoldDB" id="A0A6J6JZI1"/>
<dbReference type="EMBL" id="CAEZTC010000081">
    <property type="protein sequence ID" value="CAB4559835.1"/>
    <property type="molecule type" value="Genomic_DNA"/>
</dbReference>
<dbReference type="EMBL" id="CAEZWE010000002">
    <property type="protein sequence ID" value="CAB4641605.1"/>
    <property type="molecule type" value="Genomic_DNA"/>
</dbReference>
<accession>A0A6J6JZI1</accession>